<comment type="caution">
    <text evidence="2">The sequence shown here is derived from an EMBL/GenBank/DDBJ whole genome shotgun (WGS) entry which is preliminary data.</text>
</comment>
<dbReference type="GO" id="GO:0005829">
    <property type="term" value="C:cytosol"/>
    <property type="evidence" value="ECO:0007669"/>
    <property type="project" value="TreeGrafter"/>
</dbReference>
<evidence type="ECO:0000259" key="1">
    <source>
        <dbReference type="Pfam" id="PF00156"/>
    </source>
</evidence>
<dbReference type="PANTHER" id="PTHR43340:SF1">
    <property type="entry name" value="HYPOXANTHINE PHOSPHORIBOSYLTRANSFERASE"/>
    <property type="match status" value="1"/>
</dbReference>
<organism evidence="2">
    <name type="scientific">marine sediment metagenome</name>
    <dbReference type="NCBI Taxonomy" id="412755"/>
    <lineage>
        <taxon>unclassified sequences</taxon>
        <taxon>metagenomes</taxon>
        <taxon>ecological metagenomes</taxon>
    </lineage>
</organism>
<dbReference type="Gene3D" id="3.40.50.2020">
    <property type="match status" value="1"/>
</dbReference>
<evidence type="ECO:0000313" key="2">
    <source>
        <dbReference type="EMBL" id="KKN12418.1"/>
    </source>
</evidence>
<dbReference type="EMBL" id="LAZR01004035">
    <property type="protein sequence ID" value="KKN12418.1"/>
    <property type="molecule type" value="Genomic_DNA"/>
</dbReference>
<accession>A0A0F9R4Q4</accession>
<sequence length="173" mass="20218">MLITELDLKQKIRFLARQIYLDYKDEEELYFIYILDGAFIFAADLARELFRLGLPLIIGTIMIKTYNGINPEKNPIIRPSFNFSIKDKNVLIIEDILDTGNTINILNKSIRFQKPKSVNYCCLLKKNHDRCILKENISIKYIGFNIQDVFVIGYGLDMSGHYRELASIWEYHG</sequence>
<dbReference type="GO" id="GO:0032263">
    <property type="term" value="P:GMP salvage"/>
    <property type="evidence" value="ECO:0007669"/>
    <property type="project" value="TreeGrafter"/>
</dbReference>
<dbReference type="PANTHER" id="PTHR43340">
    <property type="entry name" value="HYPOXANTHINE-GUANINE PHOSPHORIBOSYLTRANSFERASE"/>
    <property type="match status" value="1"/>
</dbReference>
<dbReference type="GO" id="GO:0032264">
    <property type="term" value="P:IMP salvage"/>
    <property type="evidence" value="ECO:0007669"/>
    <property type="project" value="TreeGrafter"/>
</dbReference>
<dbReference type="AlphaFoldDB" id="A0A0F9R4Q4"/>
<dbReference type="GO" id="GO:0006178">
    <property type="term" value="P:guanine salvage"/>
    <property type="evidence" value="ECO:0007669"/>
    <property type="project" value="TreeGrafter"/>
</dbReference>
<proteinExistence type="predicted"/>
<dbReference type="CDD" id="cd06223">
    <property type="entry name" value="PRTases_typeI"/>
    <property type="match status" value="1"/>
</dbReference>
<dbReference type="SUPFAM" id="SSF53271">
    <property type="entry name" value="PRTase-like"/>
    <property type="match status" value="1"/>
</dbReference>
<protein>
    <recommendedName>
        <fullName evidence="1">Phosphoribosyltransferase domain-containing protein</fullName>
    </recommendedName>
</protein>
<dbReference type="GO" id="GO:0046100">
    <property type="term" value="P:hypoxanthine metabolic process"/>
    <property type="evidence" value="ECO:0007669"/>
    <property type="project" value="TreeGrafter"/>
</dbReference>
<feature type="domain" description="Phosphoribosyltransferase" evidence="1">
    <location>
        <begin position="8"/>
        <end position="157"/>
    </location>
</feature>
<dbReference type="Pfam" id="PF00156">
    <property type="entry name" value="Pribosyltran"/>
    <property type="match status" value="1"/>
</dbReference>
<dbReference type="InterPro" id="IPR000836">
    <property type="entry name" value="PRTase_dom"/>
</dbReference>
<dbReference type="InterPro" id="IPR029057">
    <property type="entry name" value="PRTase-like"/>
</dbReference>
<gene>
    <name evidence="2" type="ORF">LCGC14_1016730</name>
</gene>
<name>A0A0F9R4Q4_9ZZZZ</name>
<dbReference type="GO" id="GO:0000287">
    <property type="term" value="F:magnesium ion binding"/>
    <property type="evidence" value="ECO:0007669"/>
    <property type="project" value="TreeGrafter"/>
</dbReference>
<reference evidence="2" key="1">
    <citation type="journal article" date="2015" name="Nature">
        <title>Complex archaea that bridge the gap between prokaryotes and eukaryotes.</title>
        <authorList>
            <person name="Spang A."/>
            <person name="Saw J.H."/>
            <person name="Jorgensen S.L."/>
            <person name="Zaremba-Niedzwiedzka K."/>
            <person name="Martijn J."/>
            <person name="Lind A.E."/>
            <person name="van Eijk R."/>
            <person name="Schleper C."/>
            <person name="Guy L."/>
            <person name="Ettema T.J."/>
        </authorList>
    </citation>
    <scope>NUCLEOTIDE SEQUENCE</scope>
</reference>
<dbReference type="InterPro" id="IPR050408">
    <property type="entry name" value="HGPRT"/>
</dbReference>
<dbReference type="GO" id="GO:0004422">
    <property type="term" value="F:hypoxanthine phosphoribosyltransferase activity"/>
    <property type="evidence" value="ECO:0007669"/>
    <property type="project" value="TreeGrafter"/>
</dbReference>